<reference evidence="2 3" key="1">
    <citation type="submission" date="2022-10" db="EMBL/GenBank/DDBJ databases">
        <title>The complete genomes of actinobacterial strains from the NBC collection.</title>
        <authorList>
            <person name="Joergensen T.S."/>
            <person name="Alvarez Arevalo M."/>
            <person name="Sterndorff E.B."/>
            <person name="Faurdal D."/>
            <person name="Vuksanovic O."/>
            <person name="Mourched A.-S."/>
            <person name="Charusanti P."/>
            <person name="Shaw S."/>
            <person name="Blin K."/>
            <person name="Weber T."/>
        </authorList>
    </citation>
    <scope>NUCLEOTIDE SEQUENCE [LARGE SCALE GENOMIC DNA]</scope>
    <source>
        <strain evidence="2 3">NBC_00123</strain>
    </source>
</reference>
<organism evidence="2 3">
    <name type="scientific">Streptomyces zaomyceticus</name>
    <dbReference type="NCBI Taxonomy" id="68286"/>
    <lineage>
        <taxon>Bacteria</taxon>
        <taxon>Bacillati</taxon>
        <taxon>Actinomycetota</taxon>
        <taxon>Actinomycetes</taxon>
        <taxon>Kitasatosporales</taxon>
        <taxon>Streptomycetaceae</taxon>
        <taxon>Streptomyces</taxon>
    </lineage>
</organism>
<dbReference type="Proteomes" id="UP001622594">
    <property type="component" value="Chromosome"/>
</dbReference>
<accession>A0ABZ1LCD7</accession>
<sequence>MTRLREFLLTGAALGLLGIGGVGCTGQGADSAAAPPSGPAATSPAAPTASAPSDGDADVTAQEKRVKAALDTVDPDAPEFVESGTERVADGVHHRSHLTKGVAYRLTLVCAGEGVVVPVVGGEEIPAVPCDGVPVTHRIASAPAELPLSVDGRAGASGAVGWNIVAVTG</sequence>
<evidence type="ECO:0008006" key="4">
    <source>
        <dbReference type="Google" id="ProtNLM"/>
    </source>
</evidence>
<feature type="compositionally biased region" description="Low complexity" evidence="1">
    <location>
        <begin position="27"/>
        <end position="54"/>
    </location>
</feature>
<feature type="region of interest" description="Disordered" evidence="1">
    <location>
        <begin position="27"/>
        <end position="58"/>
    </location>
</feature>
<evidence type="ECO:0000256" key="1">
    <source>
        <dbReference type="SAM" id="MobiDB-lite"/>
    </source>
</evidence>
<dbReference type="EMBL" id="CP108188">
    <property type="protein sequence ID" value="WTR72060.1"/>
    <property type="molecule type" value="Genomic_DNA"/>
</dbReference>
<dbReference type="PROSITE" id="PS51257">
    <property type="entry name" value="PROKAR_LIPOPROTEIN"/>
    <property type="match status" value="1"/>
</dbReference>
<gene>
    <name evidence="2" type="ORF">OG814_23650</name>
</gene>
<protein>
    <recommendedName>
        <fullName evidence="4">Lipoprotein</fullName>
    </recommendedName>
</protein>
<evidence type="ECO:0000313" key="3">
    <source>
        <dbReference type="Proteomes" id="UP001622594"/>
    </source>
</evidence>
<dbReference type="RefSeq" id="WP_327162429.1">
    <property type="nucleotide sequence ID" value="NZ_CP108188.1"/>
</dbReference>
<name>A0ABZ1LCD7_9ACTN</name>
<proteinExistence type="predicted"/>
<evidence type="ECO:0000313" key="2">
    <source>
        <dbReference type="EMBL" id="WTR72060.1"/>
    </source>
</evidence>
<keyword evidence="3" id="KW-1185">Reference proteome</keyword>